<name>A0A5Y3MQC1_SALER</name>
<evidence type="ECO:0000256" key="1">
    <source>
        <dbReference type="SAM" id="MobiDB-lite"/>
    </source>
</evidence>
<accession>A0A5Y3MQC1</accession>
<dbReference type="EMBL" id="AAIVAV010000004">
    <property type="protein sequence ID" value="ECI4008961.1"/>
    <property type="molecule type" value="Genomic_DNA"/>
</dbReference>
<gene>
    <name evidence="2" type="ORF">DN310_06345</name>
</gene>
<feature type="compositionally biased region" description="Polar residues" evidence="1">
    <location>
        <begin position="78"/>
        <end position="90"/>
    </location>
</feature>
<evidence type="ECO:0000313" key="2">
    <source>
        <dbReference type="EMBL" id="ECI4008961.1"/>
    </source>
</evidence>
<comment type="caution">
    <text evidence="2">The sequence shown here is derived from an EMBL/GenBank/DDBJ whole genome shotgun (WGS) entry which is preliminary data.</text>
</comment>
<feature type="region of interest" description="Disordered" evidence="1">
    <location>
        <begin position="56"/>
        <end position="90"/>
    </location>
</feature>
<protein>
    <submittedName>
        <fullName evidence="2">Uncharacterized protein</fullName>
    </submittedName>
</protein>
<dbReference type="Proteomes" id="UP000839598">
    <property type="component" value="Unassembled WGS sequence"/>
</dbReference>
<dbReference type="AlphaFoldDB" id="A0A5Y3MQC1"/>
<reference evidence="2" key="1">
    <citation type="submission" date="2018-06" db="EMBL/GenBank/DDBJ databases">
        <authorList>
            <person name="Ashton P.M."/>
            <person name="Dallman T."/>
            <person name="Nair S."/>
            <person name="De Pinna E."/>
            <person name="Peters T."/>
            <person name="Grant K."/>
        </authorList>
    </citation>
    <scope>NUCLEOTIDE SEQUENCE [LARGE SCALE GENOMIC DNA]</scope>
    <source>
        <strain evidence="2">275803</strain>
    </source>
</reference>
<proteinExistence type="predicted"/>
<feature type="compositionally biased region" description="Basic and acidic residues" evidence="1">
    <location>
        <begin position="56"/>
        <end position="68"/>
    </location>
</feature>
<organism evidence="2">
    <name type="scientific">Salmonella enterica subsp. salamae</name>
    <dbReference type="NCBI Taxonomy" id="59202"/>
    <lineage>
        <taxon>Bacteria</taxon>
        <taxon>Pseudomonadati</taxon>
        <taxon>Pseudomonadota</taxon>
        <taxon>Gammaproteobacteria</taxon>
        <taxon>Enterobacterales</taxon>
        <taxon>Enterobacteriaceae</taxon>
        <taxon>Salmonella</taxon>
    </lineage>
</organism>
<sequence>MKNHTTQSQIVYLPYVCAVDPESSQIQRWIQKTENQLLDRVKAALDEAGVAWIDIRTKERSKPADSDAAHNTPLAEVENTTSGEGCNNAQ</sequence>